<comment type="caution">
    <text evidence="1">The sequence shown here is derived from an EMBL/GenBank/DDBJ whole genome shotgun (WGS) entry which is preliminary data.</text>
</comment>
<proteinExistence type="predicted"/>
<dbReference type="Proteomes" id="UP000592780">
    <property type="component" value="Unassembled WGS sequence"/>
</dbReference>
<evidence type="ECO:0000313" key="1">
    <source>
        <dbReference type="EMBL" id="MBB5429496.1"/>
    </source>
</evidence>
<gene>
    <name evidence="1" type="ORF">HDG40_007693</name>
</gene>
<dbReference type="EMBL" id="JACHDD010000029">
    <property type="protein sequence ID" value="MBB5429496.1"/>
    <property type="molecule type" value="Genomic_DNA"/>
</dbReference>
<sequence length="73" mass="7706">MTNDVIVDLEKAQLAAKSLKANPPSASAISVDPKAYLAQCGIQISDKVEAMIRSKPVAVASKPRHAAIIHIDV</sequence>
<dbReference type="RefSeq" id="WP_018436596.1">
    <property type="nucleotide sequence ID" value="NZ_JACHDD010000029.1"/>
</dbReference>
<evidence type="ECO:0000313" key="2">
    <source>
        <dbReference type="Proteomes" id="UP000592780"/>
    </source>
</evidence>
<keyword evidence="2" id="KW-1185">Reference proteome</keyword>
<name>A0A6I1QEG9_PARAM</name>
<dbReference type="AlphaFoldDB" id="A0A6I1QEG9"/>
<reference evidence="1 2" key="1">
    <citation type="submission" date="2020-08" db="EMBL/GenBank/DDBJ databases">
        <title>Genomic Encyclopedia of Type Strains, Phase IV (KMG-V): Genome sequencing to study the core and pangenomes of soil and plant-associated prokaryotes.</title>
        <authorList>
            <person name="Whitman W."/>
        </authorList>
    </citation>
    <scope>NUCLEOTIDE SEQUENCE [LARGE SCALE GENOMIC DNA]</scope>
    <source>
        <strain evidence="1 2">JPY158</strain>
    </source>
</reference>
<organism evidence="1 2">
    <name type="scientific">Paraburkholderia atlantica</name>
    <dbReference type="NCBI Taxonomy" id="2654982"/>
    <lineage>
        <taxon>Bacteria</taxon>
        <taxon>Pseudomonadati</taxon>
        <taxon>Pseudomonadota</taxon>
        <taxon>Betaproteobacteria</taxon>
        <taxon>Burkholderiales</taxon>
        <taxon>Burkholderiaceae</taxon>
        <taxon>Paraburkholderia</taxon>
    </lineage>
</organism>
<accession>A0A6I1QEG9</accession>
<protein>
    <submittedName>
        <fullName evidence="1">Uncharacterized protein</fullName>
    </submittedName>
</protein>